<keyword evidence="2" id="KW-1185">Reference proteome</keyword>
<comment type="caution">
    <text evidence="1">The sequence shown here is derived from an EMBL/GenBank/DDBJ whole genome shotgun (WGS) entry which is preliminary data.</text>
</comment>
<dbReference type="AlphaFoldDB" id="A0AAN9KCQ3"/>
<dbReference type="Proteomes" id="UP001367508">
    <property type="component" value="Unassembled WGS sequence"/>
</dbReference>
<dbReference type="EMBL" id="JAYMYQ010000009">
    <property type="protein sequence ID" value="KAK7313747.1"/>
    <property type="molecule type" value="Genomic_DNA"/>
</dbReference>
<accession>A0AAN9KCQ3</accession>
<name>A0AAN9KCQ3_CANGL</name>
<proteinExistence type="predicted"/>
<evidence type="ECO:0000313" key="2">
    <source>
        <dbReference type="Proteomes" id="UP001367508"/>
    </source>
</evidence>
<sequence length="77" mass="8879">MQGEIFRQKGLHHFSIPAQLRSALYRAFVLLTSNRCEGLCFFFEEILNLNHGLELLGNREDRGQQYPGHSLSCRASR</sequence>
<evidence type="ECO:0000313" key="1">
    <source>
        <dbReference type="EMBL" id="KAK7313747.1"/>
    </source>
</evidence>
<protein>
    <submittedName>
        <fullName evidence="1">Uncharacterized protein</fullName>
    </submittedName>
</protein>
<gene>
    <name evidence="1" type="ORF">VNO77_38944</name>
</gene>
<reference evidence="1 2" key="1">
    <citation type="submission" date="2024-01" db="EMBL/GenBank/DDBJ databases">
        <title>The genomes of 5 underutilized Papilionoideae crops provide insights into root nodulation and disease resistanc.</title>
        <authorList>
            <person name="Jiang F."/>
        </authorList>
    </citation>
    <scope>NUCLEOTIDE SEQUENCE [LARGE SCALE GENOMIC DNA]</scope>
    <source>
        <strain evidence="1">LVBAO_FW01</strain>
        <tissue evidence="1">Leaves</tissue>
    </source>
</reference>
<organism evidence="1 2">
    <name type="scientific">Canavalia gladiata</name>
    <name type="common">Sword bean</name>
    <name type="synonym">Dolichos gladiatus</name>
    <dbReference type="NCBI Taxonomy" id="3824"/>
    <lineage>
        <taxon>Eukaryota</taxon>
        <taxon>Viridiplantae</taxon>
        <taxon>Streptophyta</taxon>
        <taxon>Embryophyta</taxon>
        <taxon>Tracheophyta</taxon>
        <taxon>Spermatophyta</taxon>
        <taxon>Magnoliopsida</taxon>
        <taxon>eudicotyledons</taxon>
        <taxon>Gunneridae</taxon>
        <taxon>Pentapetalae</taxon>
        <taxon>rosids</taxon>
        <taxon>fabids</taxon>
        <taxon>Fabales</taxon>
        <taxon>Fabaceae</taxon>
        <taxon>Papilionoideae</taxon>
        <taxon>50 kb inversion clade</taxon>
        <taxon>NPAAA clade</taxon>
        <taxon>indigoferoid/millettioid clade</taxon>
        <taxon>Phaseoleae</taxon>
        <taxon>Canavalia</taxon>
    </lineage>
</organism>